<dbReference type="InterPro" id="IPR021148">
    <property type="entry name" value="Polysacc_synth_dom"/>
</dbReference>
<keyword evidence="3" id="KW-1185">Reference proteome</keyword>
<dbReference type="STRING" id="1330018.A0A167PUY9"/>
<dbReference type="AlphaFoldDB" id="A0A167PUY9"/>
<dbReference type="Pfam" id="PF04669">
    <property type="entry name" value="PBDC1"/>
    <property type="match status" value="1"/>
</dbReference>
<evidence type="ECO:0000313" key="3">
    <source>
        <dbReference type="Proteomes" id="UP000076738"/>
    </source>
</evidence>
<name>A0A167PUY9_CALVF</name>
<proteinExistence type="predicted"/>
<evidence type="ECO:0000313" key="2">
    <source>
        <dbReference type="EMBL" id="KZO99144.1"/>
    </source>
</evidence>
<gene>
    <name evidence="2" type="ORF">CALVIDRAFT_534693</name>
</gene>
<dbReference type="GO" id="GO:0005737">
    <property type="term" value="C:cytoplasm"/>
    <property type="evidence" value="ECO:0007669"/>
    <property type="project" value="TreeGrafter"/>
</dbReference>
<dbReference type="PANTHER" id="PTHR13410">
    <property type="entry name" value="PROTEIN PBDC1"/>
    <property type="match status" value="1"/>
</dbReference>
<sequence>MAQPFDPETAENLVEIDKQFAVRTVEWAQTYWNVITRIPPRQLKLTPIDDEIFEDFKKEFPELADFPEKLGNLDEDELKNPEAKKRWRAWMAKYEKKVKDYNFGTLLRNNTKEEYGENNAMLVLKIQWCAIEIARNRLGLNDYVYEEAQREVAAAKKAKSS</sequence>
<dbReference type="InterPro" id="IPR008476">
    <property type="entry name" value="PBDC1_metazoa/fungi"/>
</dbReference>
<organism evidence="2 3">
    <name type="scientific">Calocera viscosa (strain TUFC12733)</name>
    <dbReference type="NCBI Taxonomy" id="1330018"/>
    <lineage>
        <taxon>Eukaryota</taxon>
        <taxon>Fungi</taxon>
        <taxon>Dikarya</taxon>
        <taxon>Basidiomycota</taxon>
        <taxon>Agaricomycotina</taxon>
        <taxon>Dacrymycetes</taxon>
        <taxon>Dacrymycetales</taxon>
        <taxon>Dacrymycetaceae</taxon>
        <taxon>Calocera</taxon>
    </lineage>
</organism>
<reference evidence="2 3" key="1">
    <citation type="journal article" date="2016" name="Mol. Biol. Evol.">
        <title>Comparative Genomics of Early-Diverging Mushroom-Forming Fungi Provides Insights into the Origins of Lignocellulose Decay Capabilities.</title>
        <authorList>
            <person name="Nagy L.G."/>
            <person name="Riley R."/>
            <person name="Tritt A."/>
            <person name="Adam C."/>
            <person name="Daum C."/>
            <person name="Floudas D."/>
            <person name="Sun H."/>
            <person name="Yadav J.S."/>
            <person name="Pangilinan J."/>
            <person name="Larsson K.H."/>
            <person name="Matsuura K."/>
            <person name="Barry K."/>
            <person name="Labutti K."/>
            <person name="Kuo R."/>
            <person name="Ohm R.A."/>
            <person name="Bhattacharya S.S."/>
            <person name="Shirouzu T."/>
            <person name="Yoshinaga Y."/>
            <person name="Martin F.M."/>
            <person name="Grigoriev I.V."/>
            <person name="Hibbett D.S."/>
        </authorList>
    </citation>
    <scope>NUCLEOTIDE SEQUENCE [LARGE SCALE GENOMIC DNA]</scope>
    <source>
        <strain evidence="2 3">TUFC12733</strain>
    </source>
</reference>
<evidence type="ECO:0000259" key="1">
    <source>
        <dbReference type="Pfam" id="PF04669"/>
    </source>
</evidence>
<dbReference type="OrthoDB" id="10248897at2759"/>
<dbReference type="EMBL" id="KV417273">
    <property type="protein sequence ID" value="KZO99144.1"/>
    <property type="molecule type" value="Genomic_DNA"/>
</dbReference>
<dbReference type="InterPro" id="IPR023139">
    <property type="entry name" value="PBDC1-like_dom_sf"/>
</dbReference>
<dbReference type="Gene3D" id="1.10.3560.10">
    <property type="entry name" value="yst0336 like domain"/>
    <property type="match status" value="1"/>
</dbReference>
<protein>
    <submittedName>
        <fullName evidence="2">DUF757-domain-containing protein</fullName>
    </submittedName>
</protein>
<dbReference type="Proteomes" id="UP000076738">
    <property type="component" value="Unassembled WGS sequence"/>
</dbReference>
<dbReference type="PANTHER" id="PTHR13410:SF9">
    <property type="entry name" value="PROTEIN PBDC1"/>
    <property type="match status" value="1"/>
</dbReference>
<accession>A0A167PUY9</accession>
<feature type="domain" description="Polysaccharide biosynthesis" evidence="1">
    <location>
        <begin position="16"/>
        <end position="145"/>
    </location>
</feature>